<comment type="caution">
    <text evidence="1">The sequence shown here is derived from an EMBL/GenBank/DDBJ whole genome shotgun (WGS) entry which is preliminary data.</text>
</comment>
<protein>
    <submittedName>
        <fullName evidence="1">Uncharacterized protein</fullName>
    </submittedName>
</protein>
<accession>A0ACC0NQU3</accession>
<dbReference type="EMBL" id="CM046392">
    <property type="protein sequence ID" value="KAI8554858.1"/>
    <property type="molecule type" value="Genomic_DNA"/>
</dbReference>
<sequence length="89" mass="10187">MAQFSDLDHAFEGMSVQEVPITPILERISTGHIAWLKKKKLLALLAIVTIDTLFWTVQISLLTVFDSPMMNKVKNLSFERINPFRTLLN</sequence>
<reference evidence="1" key="1">
    <citation type="submission" date="2022-02" db="EMBL/GenBank/DDBJ databases">
        <title>Plant Genome Project.</title>
        <authorList>
            <person name="Zhang R.-G."/>
        </authorList>
    </citation>
    <scope>NUCLEOTIDE SEQUENCE</scope>
    <source>
        <strain evidence="1">AT1</strain>
    </source>
</reference>
<organism evidence="1 2">
    <name type="scientific">Rhododendron molle</name>
    <name type="common">Chinese azalea</name>
    <name type="synonym">Azalea mollis</name>
    <dbReference type="NCBI Taxonomy" id="49168"/>
    <lineage>
        <taxon>Eukaryota</taxon>
        <taxon>Viridiplantae</taxon>
        <taxon>Streptophyta</taxon>
        <taxon>Embryophyta</taxon>
        <taxon>Tracheophyta</taxon>
        <taxon>Spermatophyta</taxon>
        <taxon>Magnoliopsida</taxon>
        <taxon>eudicotyledons</taxon>
        <taxon>Gunneridae</taxon>
        <taxon>Pentapetalae</taxon>
        <taxon>asterids</taxon>
        <taxon>Ericales</taxon>
        <taxon>Ericaceae</taxon>
        <taxon>Ericoideae</taxon>
        <taxon>Rhodoreae</taxon>
        <taxon>Rhododendron</taxon>
    </lineage>
</organism>
<dbReference type="Proteomes" id="UP001062846">
    <property type="component" value="Chromosome 5"/>
</dbReference>
<gene>
    <name evidence="1" type="ORF">RHMOL_Rhmol05G0129600</name>
</gene>
<proteinExistence type="predicted"/>
<keyword evidence="2" id="KW-1185">Reference proteome</keyword>
<name>A0ACC0NQU3_RHOML</name>
<evidence type="ECO:0000313" key="2">
    <source>
        <dbReference type="Proteomes" id="UP001062846"/>
    </source>
</evidence>
<evidence type="ECO:0000313" key="1">
    <source>
        <dbReference type="EMBL" id="KAI8554858.1"/>
    </source>
</evidence>